<dbReference type="AlphaFoldDB" id="A0A2T5GU24"/>
<reference evidence="1 2" key="1">
    <citation type="submission" date="2018-04" db="EMBL/GenBank/DDBJ databases">
        <title>Genomic Encyclopedia of Type Strains, Phase III (KMG-III): the genomes of soil and plant-associated and newly described type strains.</title>
        <authorList>
            <person name="Whitman W."/>
        </authorList>
    </citation>
    <scope>NUCLEOTIDE SEQUENCE [LARGE SCALE GENOMIC DNA]</scope>
    <source>
        <strain evidence="1 2">MA101b</strain>
    </source>
</reference>
<organism evidence="1 2">
    <name type="scientific">Sphingomonas aurantiaca</name>
    <dbReference type="NCBI Taxonomy" id="185949"/>
    <lineage>
        <taxon>Bacteria</taxon>
        <taxon>Pseudomonadati</taxon>
        <taxon>Pseudomonadota</taxon>
        <taxon>Alphaproteobacteria</taxon>
        <taxon>Sphingomonadales</taxon>
        <taxon>Sphingomonadaceae</taxon>
        <taxon>Sphingomonas</taxon>
    </lineage>
</organism>
<accession>A0A2T5GU24</accession>
<comment type="caution">
    <text evidence="1">The sequence shown here is derived from an EMBL/GenBank/DDBJ whole genome shotgun (WGS) entry which is preliminary data.</text>
</comment>
<dbReference type="Proteomes" id="UP000244189">
    <property type="component" value="Unassembled WGS sequence"/>
</dbReference>
<protein>
    <submittedName>
        <fullName evidence="1">Uncharacterized protein</fullName>
    </submittedName>
</protein>
<sequence>MRATWRHSQRRLSHPSSRQSVPFMFYKSESDRLVERAQSMGVSPGYIVADWYQNPHISAGLNRPWRRDPPPHHKLKRDNTVQFRVVIAGESAIYVHTRTEPLTAGDRFKITPDSPDSIRVRHFAFDPVGPESPEMLIVADRVM</sequence>
<evidence type="ECO:0000313" key="1">
    <source>
        <dbReference type="EMBL" id="PTQ62822.1"/>
    </source>
</evidence>
<gene>
    <name evidence="1" type="ORF">C8J26_1106</name>
</gene>
<proteinExistence type="predicted"/>
<evidence type="ECO:0000313" key="2">
    <source>
        <dbReference type="Proteomes" id="UP000244189"/>
    </source>
</evidence>
<keyword evidence="2" id="KW-1185">Reference proteome</keyword>
<dbReference type="EMBL" id="QAOG01000001">
    <property type="protein sequence ID" value="PTQ62822.1"/>
    <property type="molecule type" value="Genomic_DNA"/>
</dbReference>
<name>A0A2T5GU24_9SPHN</name>